<comment type="catalytic activity">
    <reaction evidence="1">
        <text>ATP + protein L-histidine = ADP + protein N-phospho-L-histidine.</text>
        <dbReference type="EC" id="2.7.13.3"/>
    </reaction>
</comment>
<dbReference type="PRINTS" id="PR00344">
    <property type="entry name" value="BCTRLSENSOR"/>
</dbReference>
<name>A0A0P9QK12_PSECA</name>
<dbReference type="InterPro" id="IPR050736">
    <property type="entry name" value="Sensor_HK_Regulatory"/>
</dbReference>
<keyword evidence="8" id="KW-1133">Transmembrane helix</keyword>
<dbReference type="EC" id="2.7.13.3" evidence="2"/>
<dbReference type="InterPro" id="IPR003594">
    <property type="entry name" value="HATPase_dom"/>
</dbReference>
<keyword evidence="4" id="KW-0808">Transferase</keyword>
<feature type="transmembrane region" description="Helical" evidence="8">
    <location>
        <begin position="249"/>
        <end position="266"/>
    </location>
</feature>
<evidence type="ECO:0000256" key="8">
    <source>
        <dbReference type="SAM" id="Phobius"/>
    </source>
</evidence>
<keyword evidence="3" id="KW-0597">Phosphoprotein</keyword>
<sequence length="617" mass="67825">MSRAPATADPGAALRRASRTEDYRRHPVAAHFTPAPGARVAVPGIDEQGDRFAALALGAHGPQPCPGDTDYPPDVLPYGGGRCRAPPRTRPVRHDARSYKEALRLILVELTQSLVKTTLLATSLILTFSLLDGFQARVSWSALAQLSGDWDLNAIQTQLLLWYVAVVSLRVGQVIYARQVLRLDLDAGRVQPVTRVLMLAGILESVVWVMLCEIALQQAFPTPVIGLLLVLFATLGNVKVSLNCAVPSLYLGRILLPVALITMWFLRVGDDLHRILGSAVLLYGLGLCRLAHSGRQRLVKQLKRQLLLDETTKRARRDLQQLRIALQRARQSNTARCQLLAGASHDLHQPLQAQGFFLAALAGSPLDSQQRQLLARARTAVKTTTDMLNTLLELSRIELGALQPTLHVFALQPLLDKLEMELAPLANGKGLSYRTLDTELLSLSDPTLLELILRNLIGNAIRYTLRGGVLIACQRCHGYLQIEVVDTGVGIALQHQQEIFRDFHQLDHPTRNNHEGLGLGLAIVARLARLLGHPLTLASREGHGSTFRVHLPLVRPVRADGETVIVPNTSRPSESLECRCRFSAFQPKPGAARHRRVSDNGVVMRGARWEEPPESSA</sequence>
<evidence type="ECO:0000259" key="9">
    <source>
        <dbReference type="PROSITE" id="PS50109"/>
    </source>
</evidence>
<evidence type="ECO:0000256" key="4">
    <source>
        <dbReference type="ARBA" id="ARBA00022679"/>
    </source>
</evidence>
<organism evidence="10 11">
    <name type="scientific">Pseudomonas cannabina</name>
    <dbReference type="NCBI Taxonomy" id="86840"/>
    <lineage>
        <taxon>Bacteria</taxon>
        <taxon>Pseudomonadati</taxon>
        <taxon>Pseudomonadota</taxon>
        <taxon>Gammaproteobacteria</taxon>
        <taxon>Pseudomonadales</taxon>
        <taxon>Pseudomonadaceae</taxon>
        <taxon>Pseudomonas</taxon>
    </lineage>
</organism>
<keyword evidence="8" id="KW-0812">Transmembrane</keyword>
<evidence type="ECO:0000256" key="6">
    <source>
        <dbReference type="ARBA" id="ARBA00023012"/>
    </source>
</evidence>
<dbReference type="InterPro" id="IPR036097">
    <property type="entry name" value="HisK_dim/P_sf"/>
</dbReference>
<dbReference type="PANTHER" id="PTHR43711:SF1">
    <property type="entry name" value="HISTIDINE KINASE 1"/>
    <property type="match status" value="1"/>
</dbReference>
<dbReference type="SUPFAM" id="SSF47384">
    <property type="entry name" value="Homodimeric domain of signal transducing histidine kinase"/>
    <property type="match status" value="1"/>
</dbReference>
<dbReference type="GO" id="GO:0000155">
    <property type="term" value="F:phosphorelay sensor kinase activity"/>
    <property type="evidence" value="ECO:0007669"/>
    <property type="project" value="InterPro"/>
</dbReference>
<dbReference type="Pfam" id="PF00512">
    <property type="entry name" value="HisKA"/>
    <property type="match status" value="1"/>
</dbReference>
<dbReference type="Proteomes" id="UP000050564">
    <property type="component" value="Unassembled WGS sequence"/>
</dbReference>
<dbReference type="InterPro" id="IPR005467">
    <property type="entry name" value="His_kinase_dom"/>
</dbReference>
<dbReference type="InterPro" id="IPR004358">
    <property type="entry name" value="Sig_transdc_His_kin-like_C"/>
</dbReference>
<keyword evidence="8" id="KW-0472">Membrane</keyword>
<dbReference type="SMART" id="SM00387">
    <property type="entry name" value="HATPase_c"/>
    <property type="match status" value="1"/>
</dbReference>
<reference evidence="10 11" key="1">
    <citation type="submission" date="2015-09" db="EMBL/GenBank/DDBJ databases">
        <title>Genome announcement of multiple Pseudomonas syringae strains.</title>
        <authorList>
            <person name="Thakur S."/>
            <person name="Wang P.W."/>
            <person name="Gong Y."/>
            <person name="Weir B.S."/>
            <person name="Guttman D.S."/>
        </authorList>
    </citation>
    <scope>NUCLEOTIDE SEQUENCE [LARGE SCALE GENOMIC DNA]</scope>
    <source>
        <strain evidence="10 11">ICMP2823</strain>
    </source>
</reference>
<feature type="region of interest" description="Disordered" evidence="7">
    <location>
        <begin position="1"/>
        <end position="25"/>
    </location>
</feature>
<evidence type="ECO:0000256" key="7">
    <source>
        <dbReference type="SAM" id="MobiDB-lite"/>
    </source>
</evidence>
<evidence type="ECO:0000256" key="2">
    <source>
        <dbReference type="ARBA" id="ARBA00012438"/>
    </source>
</evidence>
<dbReference type="CDD" id="cd00082">
    <property type="entry name" value="HisKA"/>
    <property type="match status" value="1"/>
</dbReference>
<dbReference type="InterPro" id="IPR003661">
    <property type="entry name" value="HisK_dim/P_dom"/>
</dbReference>
<dbReference type="Gene3D" id="3.30.565.10">
    <property type="entry name" value="Histidine kinase-like ATPase, C-terminal domain"/>
    <property type="match status" value="1"/>
</dbReference>
<evidence type="ECO:0000256" key="5">
    <source>
        <dbReference type="ARBA" id="ARBA00022777"/>
    </source>
</evidence>
<protein>
    <recommendedName>
        <fullName evidence="2">histidine kinase</fullName>
        <ecNumber evidence="2">2.7.13.3</ecNumber>
    </recommendedName>
</protein>
<gene>
    <name evidence="10" type="ORF">ALO81_03480</name>
</gene>
<evidence type="ECO:0000256" key="3">
    <source>
        <dbReference type="ARBA" id="ARBA00022553"/>
    </source>
</evidence>
<keyword evidence="5 10" id="KW-0418">Kinase</keyword>
<proteinExistence type="predicted"/>
<comment type="caution">
    <text evidence="10">The sequence shown here is derived from an EMBL/GenBank/DDBJ whole genome shotgun (WGS) entry which is preliminary data.</text>
</comment>
<evidence type="ECO:0000313" key="11">
    <source>
        <dbReference type="Proteomes" id="UP000050564"/>
    </source>
</evidence>
<dbReference type="InterPro" id="IPR036890">
    <property type="entry name" value="HATPase_C_sf"/>
</dbReference>
<evidence type="ECO:0000313" key="10">
    <source>
        <dbReference type="EMBL" id="KPW70994.1"/>
    </source>
</evidence>
<dbReference type="PANTHER" id="PTHR43711">
    <property type="entry name" value="TWO-COMPONENT HISTIDINE KINASE"/>
    <property type="match status" value="1"/>
</dbReference>
<dbReference type="FunFam" id="3.30.565.10:FF:000049">
    <property type="entry name" value="Two-component sensor histidine kinase"/>
    <property type="match status" value="1"/>
</dbReference>
<dbReference type="SMART" id="SM00388">
    <property type="entry name" value="HisKA"/>
    <property type="match status" value="1"/>
</dbReference>
<dbReference type="EMBL" id="LJPX01000368">
    <property type="protein sequence ID" value="KPW70994.1"/>
    <property type="molecule type" value="Genomic_DNA"/>
</dbReference>
<dbReference type="Pfam" id="PF02518">
    <property type="entry name" value="HATPase_c"/>
    <property type="match status" value="1"/>
</dbReference>
<dbReference type="SUPFAM" id="SSF55874">
    <property type="entry name" value="ATPase domain of HSP90 chaperone/DNA topoisomerase II/histidine kinase"/>
    <property type="match status" value="1"/>
</dbReference>
<accession>A0A0P9QK12</accession>
<keyword evidence="6" id="KW-0902">Two-component regulatory system</keyword>
<dbReference type="PATRIC" id="fig|86840.3.peg.4970"/>
<dbReference type="Gene3D" id="1.10.287.130">
    <property type="match status" value="1"/>
</dbReference>
<evidence type="ECO:0000256" key="1">
    <source>
        <dbReference type="ARBA" id="ARBA00000085"/>
    </source>
</evidence>
<dbReference type="AlphaFoldDB" id="A0A0P9QK12"/>
<feature type="domain" description="Histidine kinase" evidence="9">
    <location>
        <begin position="342"/>
        <end position="555"/>
    </location>
</feature>
<dbReference type="PROSITE" id="PS50109">
    <property type="entry name" value="HIS_KIN"/>
    <property type="match status" value="1"/>
</dbReference>
<feature type="transmembrane region" description="Helical" evidence="8">
    <location>
        <begin position="222"/>
        <end position="242"/>
    </location>
</feature>